<proteinExistence type="predicted"/>
<name>A0A2P2MY03_RHIMU</name>
<organism evidence="1">
    <name type="scientific">Rhizophora mucronata</name>
    <name type="common">Asiatic mangrove</name>
    <dbReference type="NCBI Taxonomy" id="61149"/>
    <lineage>
        <taxon>Eukaryota</taxon>
        <taxon>Viridiplantae</taxon>
        <taxon>Streptophyta</taxon>
        <taxon>Embryophyta</taxon>
        <taxon>Tracheophyta</taxon>
        <taxon>Spermatophyta</taxon>
        <taxon>Magnoliopsida</taxon>
        <taxon>eudicotyledons</taxon>
        <taxon>Gunneridae</taxon>
        <taxon>Pentapetalae</taxon>
        <taxon>rosids</taxon>
        <taxon>fabids</taxon>
        <taxon>Malpighiales</taxon>
        <taxon>Rhizophoraceae</taxon>
        <taxon>Rhizophora</taxon>
    </lineage>
</organism>
<dbReference type="EMBL" id="GGEC01054619">
    <property type="protein sequence ID" value="MBX35103.1"/>
    <property type="molecule type" value="Transcribed_RNA"/>
</dbReference>
<accession>A0A2P2MY03</accession>
<protein>
    <submittedName>
        <fullName evidence="1">Uncharacterized protein</fullName>
    </submittedName>
</protein>
<sequence>MTSSLLPSGNVCQEGINSTIWSATQRSHSISLLHINFFSEGNGSSLQSCPKILAQRFVMAFEIAKAVQTPFPDPDMSSPSNNFPNRSFIISISEIFELSFLDLESSKRVFSS</sequence>
<dbReference type="AlphaFoldDB" id="A0A2P2MY03"/>
<reference evidence="1" key="1">
    <citation type="submission" date="2018-02" db="EMBL/GenBank/DDBJ databases">
        <title>Rhizophora mucronata_Transcriptome.</title>
        <authorList>
            <person name="Meera S.P."/>
            <person name="Sreeshan A."/>
            <person name="Augustine A."/>
        </authorList>
    </citation>
    <scope>NUCLEOTIDE SEQUENCE</scope>
    <source>
        <tissue evidence="1">Leaf</tissue>
    </source>
</reference>
<evidence type="ECO:0000313" key="1">
    <source>
        <dbReference type="EMBL" id="MBX35103.1"/>
    </source>
</evidence>